<dbReference type="InterPro" id="IPR025178">
    <property type="entry name" value="Lnb_N"/>
</dbReference>
<protein>
    <recommendedName>
        <fullName evidence="1">Lnb N-terminal periplasmic domain-containing protein</fullName>
    </recommendedName>
</protein>
<dbReference type="OrthoDB" id="319167at2"/>
<dbReference type="EMBL" id="CP002116">
    <property type="protein sequence ID" value="ADK81221.1"/>
    <property type="molecule type" value="Genomic_DNA"/>
</dbReference>
<dbReference type="AlphaFoldDB" id="E1R335"/>
<proteinExistence type="predicted"/>
<sequence>MVSKKLYATFLVAFFIFLQQVYGDSDIIISRDLTRFIFRYYYILPYNDFLNSVINKMEEDFPGFDPSILFYSVKDYSSSGPGNLVRLLEKNIIQQGLQVREYTDTSPIEFRNDTDLYLLFISDTSSKAESSFGHISLLLKSASNIYFDTVITFLASDFTDYNTGKHSISKYLKGAFSEIDGEIVYYPFFDLLYKSIIEEGRMVICYRINISREEKKALVNSLWESIDNDYSYNFFTENCSTFIFDKLLNVSGRENMRLEFTPPVIVLRELCNNKLLEYDGAFYNKGISKTVAIEYDNKEKFDLSKSTYYRTSNFYYLKDGAAVEFCFFNFSRPFDGLLSQTANIFVGNITFDKVDSDLSISEIVPVEFYFRPSIYKSLGGLFDLSVNYNYTDDLFIRQKYGLFFDIGSFRFEGYYKYTSNHYSDDNFKFRLLFSNSAVDIFCIWDLRDHPYFKEIGGSFQVKNNMYVFANLQNDSYQLGITILW</sequence>
<dbReference type="Pfam" id="PF13387">
    <property type="entry name" value="Lnb_N"/>
    <property type="match status" value="1"/>
</dbReference>
<dbReference type="Proteomes" id="UP000002318">
    <property type="component" value="Chromosome"/>
</dbReference>
<feature type="domain" description="Lnb N-terminal periplasmic" evidence="1">
    <location>
        <begin position="115"/>
        <end position="270"/>
    </location>
</feature>
<organism evidence="2 3">
    <name type="scientific">Sediminispirochaeta smaragdinae (strain DSM 11293 / JCM 15392 / SEBR 4228)</name>
    <name type="common">Spirochaeta smaragdinae</name>
    <dbReference type="NCBI Taxonomy" id="573413"/>
    <lineage>
        <taxon>Bacteria</taxon>
        <taxon>Pseudomonadati</taxon>
        <taxon>Spirochaetota</taxon>
        <taxon>Spirochaetia</taxon>
        <taxon>Spirochaetales</taxon>
        <taxon>Spirochaetaceae</taxon>
        <taxon>Sediminispirochaeta</taxon>
    </lineage>
</organism>
<dbReference type="HOGENOM" id="CLU_563712_0_0_12"/>
<reference evidence="2 3" key="1">
    <citation type="journal article" date="2010" name="Stand. Genomic Sci.">
        <title>Complete genome sequence of Spirochaeta smaragdinae type strain (SEBR 4228).</title>
        <authorList>
            <person name="Mavromatis K."/>
            <person name="Yasawong M."/>
            <person name="Chertkov O."/>
            <person name="Lapidus A."/>
            <person name="Lucas S."/>
            <person name="Nolan M."/>
            <person name="Del Rio T.G."/>
            <person name="Tice H."/>
            <person name="Cheng J.F."/>
            <person name="Pitluck S."/>
            <person name="Liolios K."/>
            <person name="Ivanova N."/>
            <person name="Tapia R."/>
            <person name="Han C."/>
            <person name="Bruce D."/>
            <person name="Goodwin L."/>
            <person name="Pati A."/>
            <person name="Chen A."/>
            <person name="Palaniappan K."/>
            <person name="Land M."/>
            <person name="Hauser L."/>
            <person name="Chang Y.J."/>
            <person name="Jeffries C.D."/>
            <person name="Detter J.C."/>
            <person name="Rohde M."/>
            <person name="Brambilla E."/>
            <person name="Spring S."/>
            <person name="Goker M."/>
            <person name="Sikorski J."/>
            <person name="Woyke T."/>
            <person name="Bristow J."/>
            <person name="Eisen J.A."/>
            <person name="Markowitz V."/>
            <person name="Hugenholtz P."/>
            <person name="Klenk H.P."/>
            <person name="Kyrpides N.C."/>
        </authorList>
    </citation>
    <scope>NUCLEOTIDE SEQUENCE [LARGE SCALE GENOMIC DNA]</scope>
    <source>
        <strain evidence="3">DSM 11293 / JCM 15392 / SEBR 4228</strain>
    </source>
</reference>
<accession>E1R335</accession>
<evidence type="ECO:0000259" key="1">
    <source>
        <dbReference type="Pfam" id="PF13387"/>
    </source>
</evidence>
<gene>
    <name evidence="2" type="ordered locus">Spirs_2101</name>
</gene>
<keyword evidence="3" id="KW-1185">Reference proteome</keyword>
<name>E1R335_SEDSS</name>
<dbReference type="STRING" id="573413.Spirs_2101"/>
<evidence type="ECO:0000313" key="3">
    <source>
        <dbReference type="Proteomes" id="UP000002318"/>
    </source>
</evidence>
<dbReference type="KEGG" id="ssm:Spirs_2101"/>
<dbReference type="RefSeq" id="WP_013254685.1">
    <property type="nucleotide sequence ID" value="NC_014364.1"/>
</dbReference>
<evidence type="ECO:0000313" key="2">
    <source>
        <dbReference type="EMBL" id="ADK81221.1"/>
    </source>
</evidence>